<dbReference type="InterPro" id="IPR008991">
    <property type="entry name" value="Translation_prot_SH3-like_sf"/>
</dbReference>
<gene>
    <name evidence="5" type="primary">rplX</name>
    <name evidence="8" type="ORF">US52_C0013G0009</name>
</gene>
<evidence type="ECO:0000256" key="2">
    <source>
        <dbReference type="ARBA" id="ARBA00022980"/>
    </source>
</evidence>
<evidence type="ECO:0000313" key="8">
    <source>
        <dbReference type="EMBL" id="KKQ35912.1"/>
    </source>
</evidence>
<dbReference type="NCBIfam" id="TIGR01079">
    <property type="entry name" value="rplX_bact"/>
    <property type="match status" value="1"/>
</dbReference>
<evidence type="ECO:0000256" key="3">
    <source>
        <dbReference type="ARBA" id="ARBA00023274"/>
    </source>
</evidence>
<dbReference type="GO" id="GO:1990904">
    <property type="term" value="C:ribonucleoprotein complex"/>
    <property type="evidence" value="ECO:0007669"/>
    <property type="project" value="UniProtKB-KW"/>
</dbReference>
<reference evidence="8" key="1">
    <citation type="journal article" date="2015" name="Nature">
        <title>rRNA introns, odd ribosomes, and small enigmatic genomes across a large radiation of phyla.</title>
        <authorList>
            <person name="Brown C.T."/>
            <person name="Hug L.A."/>
            <person name="Thomas B.C."/>
            <person name="Sharon I."/>
            <person name="Castelle C.J."/>
            <person name="Singh A."/>
            <person name="Wilkins M.J."/>
            <person name="Williams K.H."/>
            <person name="Banfield J.F."/>
        </authorList>
    </citation>
    <scope>NUCLEOTIDE SEQUENCE [LARGE SCALE GENOMIC DNA]</scope>
</reference>
<evidence type="ECO:0000256" key="6">
    <source>
        <dbReference type="RuleBase" id="RU003477"/>
    </source>
</evidence>
<sequence>MKIRKNDIVKILSGKDRGKEAKVMEVFLKEKKVIVKGVNMVTKHKKETGNKNNPGGRIKVEAPIYVSKVMLVCPHTGKSTRIGFKIDKQTGKKVRMSQKAKKEI</sequence>
<dbReference type="Pfam" id="PF00467">
    <property type="entry name" value="KOW"/>
    <property type="match status" value="1"/>
</dbReference>
<dbReference type="InterPro" id="IPR057264">
    <property type="entry name" value="Ribosomal_uL24_C"/>
</dbReference>
<comment type="function">
    <text evidence="5">One of two assembly initiator proteins, it binds directly to the 5'-end of the 23S rRNA, where it nucleates assembly of the 50S subunit.</text>
</comment>
<dbReference type="PROSITE" id="PS01108">
    <property type="entry name" value="RIBOSOMAL_L24"/>
    <property type="match status" value="1"/>
</dbReference>
<name>A0A0G0H140_9BACT</name>
<keyword evidence="5" id="KW-0699">rRNA-binding</keyword>
<evidence type="ECO:0000256" key="5">
    <source>
        <dbReference type="HAMAP-Rule" id="MF_01326"/>
    </source>
</evidence>
<evidence type="ECO:0000256" key="1">
    <source>
        <dbReference type="ARBA" id="ARBA00010618"/>
    </source>
</evidence>
<dbReference type="GO" id="GO:0019843">
    <property type="term" value="F:rRNA binding"/>
    <property type="evidence" value="ECO:0007669"/>
    <property type="project" value="UniProtKB-UniRule"/>
</dbReference>
<keyword evidence="3 5" id="KW-0687">Ribonucleoprotein</keyword>
<dbReference type="Proteomes" id="UP000034852">
    <property type="component" value="Unassembled WGS sequence"/>
</dbReference>
<comment type="caution">
    <text evidence="8">The sequence shown here is derived from an EMBL/GenBank/DDBJ whole genome shotgun (WGS) entry which is preliminary data.</text>
</comment>
<dbReference type="GO" id="GO:0006412">
    <property type="term" value="P:translation"/>
    <property type="evidence" value="ECO:0007669"/>
    <property type="project" value="UniProtKB-UniRule"/>
</dbReference>
<keyword evidence="2 5" id="KW-0689">Ribosomal protein</keyword>
<comment type="similarity">
    <text evidence="1 5 6">Belongs to the universal ribosomal protein uL24 family.</text>
</comment>
<dbReference type="HAMAP" id="MF_01326_B">
    <property type="entry name" value="Ribosomal_uL24_B"/>
    <property type="match status" value="1"/>
</dbReference>
<dbReference type="InterPro" id="IPR003256">
    <property type="entry name" value="Ribosomal_uL24"/>
</dbReference>
<dbReference type="CDD" id="cd06089">
    <property type="entry name" value="KOW_RPL26"/>
    <property type="match status" value="1"/>
</dbReference>
<dbReference type="GO" id="GO:0005840">
    <property type="term" value="C:ribosome"/>
    <property type="evidence" value="ECO:0007669"/>
    <property type="project" value="UniProtKB-KW"/>
</dbReference>
<feature type="domain" description="KOW" evidence="7">
    <location>
        <begin position="2"/>
        <end position="29"/>
    </location>
</feature>
<proteinExistence type="inferred from homology"/>
<keyword evidence="5" id="KW-0694">RNA-binding</keyword>
<dbReference type="Gene3D" id="2.30.30.30">
    <property type="match status" value="1"/>
</dbReference>
<dbReference type="SUPFAM" id="SSF50104">
    <property type="entry name" value="Translation proteins SH3-like domain"/>
    <property type="match status" value="1"/>
</dbReference>
<dbReference type="InterPro" id="IPR005825">
    <property type="entry name" value="Ribosomal_uL24_CS"/>
</dbReference>
<dbReference type="PANTHER" id="PTHR12903">
    <property type="entry name" value="MITOCHONDRIAL RIBOSOMAL PROTEIN L24"/>
    <property type="match status" value="1"/>
</dbReference>
<dbReference type="SMART" id="SM00739">
    <property type="entry name" value="KOW"/>
    <property type="match status" value="1"/>
</dbReference>
<dbReference type="InterPro" id="IPR014722">
    <property type="entry name" value="Rib_uL2_dom2"/>
</dbReference>
<dbReference type="GO" id="GO:0003735">
    <property type="term" value="F:structural constituent of ribosome"/>
    <property type="evidence" value="ECO:0007669"/>
    <property type="project" value="InterPro"/>
</dbReference>
<dbReference type="InterPro" id="IPR041988">
    <property type="entry name" value="Ribosomal_uL24_KOW"/>
</dbReference>
<evidence type="ECO:0000259" key="7">
    <source>
        <dbReference type="SMART" id="SM00739"/>
    </source>
</evidence>
<protein>
    <recommendedName>
        <fullName evidence="4 5">Large ribosomal subunit protein uL24</fullName>
    </recommendedName>
</protein>
<dbReference type="InterPro" id="IPR005824">
    <property type="entry name" value="KOW"/>
</dbReference>
<evidence type="ECO:0000313" key="9">
    <source>
        <dbReference type="Proteomes" id="UP000034852"/>
    </source>
</evidence>
<dbReference type="Pfam" id="PF17136">
    <property type="entry name" value="ribosomal_L24"/>
    <property type="match status" value="1"/>
</dbReference>
<accession>A0A0G0H140</accession>
<organism evidence="8 9">
    <name type="scientific">candidate division WS6 bacterium GW2011_GWA2_37_6</name>
    <dbReference type="NCBI Taxonomy" id="1619087"/>
    <lineage>
        <taxon>Bacteria</taxon>
        <taxon>Candidatus Dojkabacteria</taxon>
    </lineage>
</organism>
<comment type="function">
    <text evidence="5">One of the proteins that surrounds the polypeptide exit tunnel on the outside of the subunit.</text>
</comment>
<evidence type="ECO:0000256" key="4">
    <source>
        <dbReference type="ARBA" id="ARBA00035206"/>
    </source>
</evidence>
<dbReference type="PATRIC" id="fig|1619087.5.peg.196"/>
<dbReference type="AlphaFoldDB" id="A0A0G0H140"/>
<comment type="subunit">
    <text evidence="5">Part of the 50S ribosomal subunit.</text>
</comment>
<dbReference type="EMBL" id="LBTH01000013">
    <property type="protein sequence ID" value="KKQ35912.1"/>
    <property type="molecule type" value="Genomic_DNA"/>
</dbReference>